<sequence length="55" mass="6632">MYQHRLLFLLTLSGFFILPSLMDIWLFGGTGWLWPFFIWLIIIVISSFIAWLKLR</sequence>
<evidence type="ECO:0000256" key="1">
    <source>
        <dbReference type="SAM" id="Phobius"/>
    </source>
</evidence>
<protein>
    <submittedName>
        <fullName evidence="2">Uncharacterized protein</fullName>
    </submittedName>
</protein>
<reference evidence="2 3" key="2">
    <citation type="journal article" date="2015" name="Syst. Appl. Microbiol.">
        <title>Nitrincola nitratireducens sp. nov. isolated from a haloalkaline crater lake.</title>
        <authorList>
            <person name="Singh A."/>
            <person name="Vaidya B."/>
            <person name="Tanuku N.R."/>
            <person name="Pinnaka A.K."/>
        </authorList>
    </citation>
    <scope>NUCLEOTIDE SEQUENCE [LARGE SCALE GENOMIC DNA]</scope>
    <source>
        <strain evidence="2 3">AK23</strain>
    </source>
</reference>
<dbReference type="RefSeq" id="WP_157682421.1">
    <property type="nucleotide sequence ID" value="NZ_AONB01000027.1"/>
</dbReference>
<keyword evidence="1" id="KW-0472">Membrane</keyword>
<accession>W9VF51</accession>
<evidence type="ECO:0000313" key="3">
    <source>
        <dbReference type="Proteomes" id="UP000019464"/>
    </source>
</evidence>
<organism evidence="2 3">
    <name type="scientific">Nitrincola nitratireducens</name>
    <dbReference type="NCBI Taxonomy" id="1229521"/>
    <lineage>
        <taxon>Bacteria</taxon>
        <taxon>Pseudomonadati</taxon>
        <taxon>Pseudomonadota</taxon>
        <taxon>Gammaproteobacteria</taxon>
        <taxon>Oceanospirillales</taxon>
        <taxon>Oceanospirillaceae</taxon>
        <taxon>Nitrincola</taxon>
    </lineage>
</organism>
<keyword evidence="3" id="KW-1185">Reference proteome</keyword>
<dbReference type="AlphaFoldDB" id="W9VF51"/>
<dbReference type="STRING" id="1229521.D791_03782"/>
<reference evidence="3" key="1">
    <citation type="submission" date="2012-11" db="EMBL/GenBank/DDBJ databases">
        <authorList>
            <person name="Singh A."/>
            <person name="Pinnaka A.K."/>
            <person name="Vaidya B."/>
        </authorList>
    </citation>
    <scope>NUCLEOTIDE SEQUENCE [LARGE SCALE GENOMIC DNA]</scope>
    <source>
        <strain evidence="3">AK23</strain>
    </source>
</reference>
<evidence type="ECO:0000313" key="2">
    <source>
        <dbReference type="EMBL" id="EXJ09300.1"/>
    </source>
</evidence>
<name>W9VF51_9GAMM</name>
<keyword evidence="1" id="KW-1133">Transmembrane helix</keyword>
<comment type="caution">
    <text evidence="2">The sequence shown here is derived from an EMBL/GenBank/DDBJ whole genome shotgun (WGS) entry which is preliminary data.</text>
</comment>
<dbReference type="Proteomes" id="UP000019464">
    <property type="component" value="Unassembled WGS sequence"/>
</dbReference>
<keyword evidence="1" id="KW-0812">Transmembrane</keyword>
<proteinExistence type="predicted"/>
<gene>
    <name evidence="2" type="ORF">D791_03782</name>
</gene>
<dbReference type="EMBL" id="AONB01000027">
    <property type="protein sequence ID" value="EXJ09300.1"/>
    <property type="molecule type" value="Genomic_DNA"/>
</dbReference>
<feature type="transmembrane region" description="Helical" evidence="1">
    <location>
        <begin position="32"/>
        <end position="52"/>
    </location>
</feature>